<sequence>MKRSFKGSDSLVPNNILINDIYKNAINTHNGANMTAKAKVLFICQHNSGRSQIAEAYLRKLYGDHFEIESAGFEPAEEINPLVVKVMKEDDIDLTDKNPRSVFELFKSGKLYDHVITVCHDSESRCPIFPGITKRWHWPFPDPSVAEGNESEKLEAVRKIRDMIKTWLVDPPEGTINFQSLMKS</sequence>
<dbReference type="InterPro" id="IPR023485">
    <property type="entry name" value="Ptyr_pPase"/>
</dbReference>
<dbReference type="AlphaFoldDB" id="A0A5K8AKI0"/>
<feature type="domain" description="Phosphotyrosine protein phosphatase I" evidence="2">
    <location>
        <begin position="38"/>
        <end position="171"/>
    </location>
</feature>
<dbReference type="CDD" id="cd16345">
    <property type="entry name" value="LMWP_ArsC"/>
    <property type="match status" value="1"/>
</dbReference>
<dbReference type="SUPFAM" id="SSF52788">
    <property type="entry name" value="Phosphotyrosine protein phosphatases I"/>
    <property type="match status" value="1"/>
</dbReference>
<evidence type="ECO:0000259" key="2">
    <source>
        <dbReference type="SMART" id="SM00226"/>
    </source>
</evidence>
<dbReference type="Proteomes" id="UP000422108">
    <property type="component" value="Chromosome"/>
</dbReference>
<proteinExistence type="predicted"/>
<gene>
    <name evidence="3" type="ORF">DSCOOX_64170</name>
</gene>
<dbReference type="PANTHER" id="PTHR43428:SF1">
    <property type="entry name" value="ARSENATE REDUCTASE"/>
    <property type="match status" value="1"/>
</dbReference>
<protein>
    <recommendedName>
        <fullName evidence="2">Phosphotyrosine protein phosphatase I domain-containing protein</fullName>
    </recommendedName>
</protein>
<reference evidence="3 4" key="1">
    <citation type="submission" date="2019-11" db="EMBL/GenBank/DDBJ databases">
        <title>Comparative genomics of hydrocarbon-degrading Desulfosarcina strains.</title>
        <authorList>
            <person name="Watanabe M."/>
            <person name="Kojima H."/>
            <person name="Fukui M."/>
        </authorList>
    </citation>
    <scope>NUCLEOTIDE SEQUENCE [LARGE SCALE GENOMIC DNA]</scope>
    <source>
        <strain evidence="4">oXyS1</strain>
    </source>
</reference>
<dbReference type="Gene3D" id="3.40.50.2300">
    <property type="match status" value="1"/>
</dbReference>
<evidence type="ECO:0000313" key="3">
    <source>
        <dbReference type="EMBL" id="BBO93237.1"/>
    </source>
</evidence>
<dbReference type="Pfam" id="PF01451">
    <property type="entry name" value="LMWPc"/>
    <property type="match status" value="1"/>
</dbReference>
<organism evidence="3 4">
    <name type="scientific">Desulfosarcina ovata subsp. ovata</name>
    <dbReference type="NCBI Taxonomy" id="2752305"/>
    <lineage>
        <taxon>Bacteria</taxon>
        <taxon>Pseudomonadati</taxon>
        <taxon>Thermodesulfobacteriota</taxon>
        <taxon>Desulfobacteria</taxon>
        <taxon>Desulfobacterales</taxon>
        <taxon>Desulfosarcinaceae</taxon>
        <taxon>Desulfosarcina</taxon>
    </lineage>
</organism>
<keyword evidence="4" id="KW-1185">Reference proteome</keyword>
<accession>A0A5K8AKI0</accession>
<dbReference type="SMART" id="SM00226">
    <property type="entry name" value="LMWPc"/>
    <property type="match status" value="1"/>
</dbReference>
<name>A0A5K8AKI0_9BACT</name>
<dbReference type="EMBL" id="AP021879">
    <property type="protein sequence ID" value="BBO93237.1"/>
    <property type="molecule type" value="Genomic_DNA"/>
</dbReference>
<dbReference type="PANTHER" id="PTHR43428">
    <property type="entry name" value="ARSENATE REDUCTASE"/>
    <property type="match status" value="1"/>
</dbReference>
<keyword evidence="1" id="KW-0059">Arsenical resistance</keyword>
<dbReference type="InterPro" id="IPR036196">
    <property type="entry name" value="Ptyr_pPase_sf"/>
</dbReference>
<evidence type="ECO:0000256" key="1">
    <source>
        <dbReference type="ARBA" id="ARBA00022849"/>
    </source>
</evidence>
<evidence type="ECO:0000313" key="4">
    <source>
        <dbReference type="Proteomes" id="UP000422108"/>
    </source>
</evidence>
<dbReference type="GO" id="GO:0046685">
    <property type="term" value="P:response to arsenic-containing substance"/>
    <property type="evidence" value="ECO:0007669"/>
    <property type="project" value="UniProtKB-KW"/>
</dbReference>